<dbReference type="STRING" id="1095629.A0A0C9WZ06"/>
<feature type="compositionally biased region" description="Polar residues" evidence="1">
    <location>
        <begin position="458"/>
        <end position="469"/>
    </location>
</feature>
<dbReference type="SUPFAM" id="SSF53335">
    <property type="entry name" value="S-adenosyl-L-methionine-dependent methyltransferases"/>
    <property type="match status" value="1"/>
</dbReference>
<feature type="compositionally biased region" description="Polar residues" evidence="1">
    <location>
        <begin position="402"/>
        <end position="421"/>
    </location>
</feature>
<dbReference type="EMBL" id="KN838564">
    <property type="protein sequence ID" value="KIK04995.1"/>
    <property type="molecule type" value="Genomic_DNA"/>
</dbReference>
<dbReference type="CDD" id="cd02440">
    <property type="entry name" value="AdoMet_MTases"/>
    <property type="match status" value="1"/>
</dbReference>
<feature type="compositionally biased region" description="Polar residues" evidence="1">
    <location>
        <begin position="130"/>
        <end position="139"/>
    </location>
</feature>
<feature type="domain" description="Methyltransferase" evidence="2">
    <location>
        <begin position="620"/>
        <end position="717"/>
    </location>
</feature>
<reference evidence="3 4" key="1">
    <citation type="submission" date="2014-04" db="EMBL/GenBank/DDBJ databases">
        <authorList>
            <consortium name="DOE Joint Genome Institute"/>
            <person name="Kuo A."/>
            <person name="Kohler A."/>
            <person name="Nagy L.G."/>
            <person name="Floudas D."/>
            <person name="Copeland A."/>
            <person name="Barry K.W."/>
            <person name="Cichocki N."/>
            <person name="Veneault-Fourrey C."/>
            <person name="LaButti K."/>
            <person name="Lindquist E.A."/>
            <person name="Lipzen A."/>
            <person name="Lundell T."/>
            <person name="Morin E."/>
            <person name="Murat C."/>
            <person name="Sun H."/>
            <person name="Tunlid A."/>
            <person name="Henrissat B."/>
            <person name="Grigoriev I.V."/>
            <person name="Hibbett D.S."/>
            <person name="Martin F."/>
            <person name="Nordberg H.P."/>
            <person name="Cantor M.N."/>
            <person name="Hua S.X."/>
        </authorList>
    </citation>
    <scope>NUCLEOTIDE SEQUENCE [LARGE SCALE GENOMIC DNA]</scope>
    <source>
        <strain evidence="3 4">LaAM-08-1</strain>
    </source>
</reference>
<evidence type="ECO:0000256" key="1">
    <source>
        <dbReference type="SAM" id="MobiDB-lite"/>
    </source>
</evidence>
<dbReference type="InterPro" id="IPR041698">
    <property type="entry name" value="Methyltransf_25"/>
</dbReference>
<feature type="compositionally biased region" description="Basic and acidic residues" evidence="1">
    <location>
        <begin position="786"/>
        <end position="805"/>
    </location>
</feature>
<feature type="region of interest" description="Disordered" evidence="1">
    <location>
        <begin position="1"/>
        <end position="77"/>
    </location>
</feature>
<feature type="region of interest" description="Disordered" evidence="1">
    <location>
        <begin position="786"/>
        <end position="806"/>
    </location>
</feature>
<dbReference type="GO" id="GO:0008168">
    <property type="term" value="F:methyltransferase activity"/>
    <property type="evidence" value="ECO:0007669"/>
    <property type="project" value="TreeGrafter"/>
</dbReference>
<dbReference type="PANTHER" id="PTHR43591:SF24">
    <property type="entry name" value="2-METHOXY-6-POLYPRENYL-1,4-BENZOQUINOL METHYLASE, MITOCHONDRIAL"/>
    <property type="match status" value="1"/>
</dbReference>
<feature type="region of interest" description="Disordered" evidence="1">
    <location>
        <begin position="107"/>
        <end position="296"/>
    </location>
</feature>
<dbReference type="PANTHER" id="PTHR43591">
    <property type="entry name" value="METHYLTRANSFERASE"/>
    <property type="match status" value="1"/>
</dbReference>
<feature type="compositionally biased region" description="Polar residues" evidence="1">
    <location>
        <begin position="145"/>
        <end position="156"/>
    </location>
</feature>
<feature type="compositionally biased region" description="Polar residues" evidence="1">
    <location>
        <begin position="200"/>
        <end position="209"/>
    </location>
</feature>
<evidence type="ECO:0000313" key="3">
    <source>
        <dbReference type="EMBL" id="KIK04995.1"/>
    </source>
</evidence>
<keyword evidence="4" id="KW-1185">Reference proteome</keyword>
<dbReference type="AlphaFoldDB" id="A0A0C9WZ06"/>
<dbReference type="Proteomes" id="UP000054477">
    <property type="component" value="Unassembled WGS sequence"/>
</dbReference>
<accession>A0A0C9WZ06</accession>
<protein>
    <recommendedName>
        <fullName evidence="2">Methyltransferase domain-containing protein</fullName>
    </recommendedName>
</protein>
<sequence>MPLFSKAVVERRGSHSSQAPPISTAQTPGELESFFNRSRRTSTTSEVSFQNQSPHHHAPAIMSGQTTGPGLGPYFRDQQETTTPVYAQQIPIRMDSTQYPSHLHDFLEATYQPPPPSRTQVSRPLPAPPQQQSANLNPSQPSPVMDTTYSNSSQPSPVREKGYNSRLSDTNPMPLRHPSYPPLPTYEAEQRFDHDISELSPRNSPTSPSEALYPGPRQQPRTPSLLAYTYNSTHPDYQGPHEEEQHQHVYPPRPYFQRPNEEEQHQHVYPPRPSSSDTHYTNPLSGPQTISPSSSYSHTNYFPTAPIRLEFDPSTPISASDYVFPPSPTTVPGRSGSIGIGIDEHKSNVPKVYPAGRTSTASMSSLSDLPMPVPLVPPAQVQPSHRTPPMVPHHRHHEDDSMQPSSFSLPFSVLASSSTYEPQHPQDNDKDSTSPTKSTPTPAPFIYRSGRARANPQAKPQPSITTDPSPTRFKGLRLLKDKTKKLLKGKQREQDTHVEDGREMQIMSVSSGSKSTSDFSSSGYLVGSTVDLGVGVGVGEVAVLDIRRAGNSNRVSAGNAYGGEYAMGTGGKSRVGSYPLSSFDAVLLDHDRQTGELLRRLNMTDSPTFYDYGTSPPRHVLDLGCGQGHWVVEAAIKWSGYGTKVTGYDKVNILSPLAVEHRVKGKIEFIRGNFLKQLPFDSNTFDLIRMSCLALCVPTDSWEHVFEEVYRVLAPGGRLELIEDAIIFPPQPPVTPPFHFESLFEQMLSETYGISLHPETFISQMMKDIFGYGELVEVMHLSLAHRDPPTEEGRDEAAAASETERNPTTGLLLLPSTFLPMEAEELEMHTTRHMRTLLSCKHKLAEHAIETAAQEDVNDEVVQEALYEYESSIHQRFQPIHLDVNGQVSNLQDSSDRKCNVRTFHVFGAIKMESVI</sequence>
<dbReference type="HOGENOM" id="CLU_320302_0_0_1"/>
<reference evidence="4" key="2">
    <citation type="submission" date="2015-01" db="EMBL/GenBank/DDBJ databases">
        <title>Evolutionary Origins and Diversification of the Mycorrhizal Mutualists.</title>
        <authorList>
            <consortium name="DOE Joint Genome Institute"/>
            <consortium name="Mycorrhizal Genomics Consortium"/>
            <person name="Kohler A."/>
            <person name="Kuo A."/>
            <person name="Nagy L.G."/>
            <person name="Floudas D."/>
            <person name="Copeland A."/>
            <person name="Barry K.W."/>
            <person name="Cichocki N."/>
            <person name="Veneault-Fourrey C."/>
            <person name="LaButti K."/>
            <person name="Lindquist E.A."/>
            <person name="Lipzen A."/>
            <person name="Lundell T."/>
            <person name="Morin E."/>
            <person name="Murat C."/>
            <person name="Riley R."/>
            <person name="Ohm R."/>
            <person name="Sun H."/>
            <person name="Tunlid A."/>
            <person name="Henrissat B."/>
            <person name="Grigoriev I.V."/>
            <person name="Hibbett D.S."/>
            <person name="Martin F."/>
        </authorList>
    </citation>
    <scope>NUCLEOTIDE SEQUENCE [LARGE SCALE GENOMIC DNA]</scope>
    <source>
        <strain evidence="4">LaAM-08-1</strain>
    </source>
</reference>
<proteinExistence type="predicted"/>
<dbReference type="InterPro" id="IPR029063">
    <property type="entry name" value="SAM-dependent_MTases_sf"/>
</dbReference>
<evidence type="ECO:0000259" key="2">
    <source>
        <dbReference type="Pfam" id="PF13649"/>
    </source>
</evidence>
<dbReference type="Pfam" id="PF13649">
    <property type="entry name" value="Methyltransf_25"/>
    <property type="match status" value="1"/>
</dbReference>
<gene>
    <name evidence="3" type="ORF">K443DRAFT_63154</name>
</gene>
<feature type="compositionally biased region" description="Polar residues" evidence="1">
    <location>
        <begin position="274"/>
        <end position="296"/>
    </location>
</feature>
<dbReference type="Gene3D" id="3.40.50.150">
    <property type="entry name" value="Vaccinia Virus protein VP39"/>
    <property type="match status" value="1"/>
</dbReference>
<name>A0A0C9WZ06_9AGAR</name>
<organism evidence="3 4">
    <name type="scientific">Laccaria amethystina LaAM-08-1</name>
    <dbReference type="NCBI Taxonomy" id="1095629"/>
    <lineage>
        <taxon>Eukaryota</taxon>
        <taxon>Fungi</taxon>
        <taxon>Dikarya</taxon>
        <taxon>Basidiomycota</taxon>
        <taxon>Agaricomycotina</taxon>
        <taxon>Agaricomycetes</taxon>
        <taxon>Agaricomycetidae</taxon>
        <taxon>Agaricales</taxon>
        <taxon>Agaricineae</taxon>
        <taxon>Hydnangiaceae</taxon>
        <taxon>Laccaria</taxon>
    </lineage>
</organism>
<evidence type="ECO:0000313" key="4">
    <source>
        <dbReference type="Proteomes" id="UP000054477"/>
    </source>
</evidence>
<feature type="compositionally biased region" description="Basic and acidic residues" evidence="1">
    <location>
        <begin position="188"/>
        <end position="197"/>
    </location>
</feature>
<dbReference type="OrthoDB" id="2013972at2759"/>
<feature type="compositionally biased region" description="Polar residues" evidence="1">
    <location>
        <begin position="15"/>
        <end position="27"/>
    </location>
</feature>
<feature type="region of interest" description="Disordered" evidence="1">
    <location>
        <begin position="375"/>
        <end position="473"/>
    </location>
</feature>
<feature type="non-terminal residue" evidence="3">
    <location>
        <position position="1"/>
    </location>
</feature>